<keyword evidence="5" id="KW-1185">Reference proteome</keyword>
<gene>
    <name evidence="4" type="ordered locus">Dret_0517</name>
</gene>
<feature type="chain" id="PRO_5002994018" evidence="2">
    <location>
        <begin position="23"/>
        <end position="186"/>
    </location>
</feature>
<dbReference type="InterPro" id="IPR017937">
    <property type="entry name" value="Thioredoxin_CS"/>
</dbReference>
<dbReference type="SUPFAM" id="SSF52833">
    <property type="entry name" value="Thioredoxin-like"/>
    <property type="match status" value="1"/>
</dbReference>
<dbReference type="EMBL" id="CP001734">
    <property type="protein sequence ID" value="ACV67814.1"/>
    <property type="molecule type" value="Genomic_DNA"/>
</dbReference>
<evidence type="ECO:0000313" key="5">
    <source>
        <dbReference type="Proteomes" id="UP000001052"/>
    </source>
</evidence>
<organism evidence="4 5">
    <name type="scientific">Desulfohalobium retbaense (strain ATCC 49708 / DSM 5692 / JCM 16813 / HR100)</name>
    <dbReference type="NCBI Taxonomy" id="485915"/>
    <lineage>
        <taxon>Bacteria</taxon>
        <taxon>Pseudomonadati</taxon>
        <taxon>Thermodesulfobacteriota</taxon>
        <taxon>Desulfovibrionia</taxon>
        <taxon>Desulfovibrionales</taxon>
        <taxon>Desulfohalobiaceae</taxon>
        <taxon>Desulfohalobium</taxon>
    </lineage>
</organism>
<dbReference type="HOGENOM" id="CLU_093417_0_0_7"/>
<dbReference type="InterPro" id="IPR000866">
    <property type="entry name" value="AhpC/TSA"/>
</dbReference>
<reference evidence="4 5" key="2">
    <citation type="journal article" date="2010" name="Stand. Genomic Sci.">
        <title>Complete genome sequence of Desulfohalobium retbaense type strain (HR(100)).</title>
        <authorList>
            <person name="Spring S."/>
            <person name="Nolan M."/>
            <person name="Lapidus A."/>
            <person name="Glavina Del Rio T."/>
            <person name="Copeland A."/>
            <person name="Tice H."/>
            <person name="Cheng J.F."/>
            <person name="Lucas S."/>
            <person name="Land M."/>
            <person name="Chen F."/>
            <person name="Bruce D."/>
            <person name="Goodwin L."/>
            <person name="Pitluck S."/>
            <person name="Ivanova N."/>
            <person name="Mavromatis K."/>
            <person name="Mikhailova N."/>
            <person name="Pati A."/>
            <person name="Chen A."/>
            <person name="Palaniappan K."/>
            <person name="Hauser L."/>
            <person name="Chang Y.J."/>
            <person name="Jeffries C.D."/>
            <person name="Munk C."/>
            <person name="Kiss H."/>
            <person name="Chain P."/>
            <person name="Han C."/>
            <person name="Brettin T."/>
            <person name="Detter J.C."/>
            <person name="Schuler E."/>
            <person name="Goker M."/>
            <person name="Rohde M."/>
            <person name="Bristow J."/>
            <person name="Eisen J.A."/>
            <person name="Markowitz V."/>
            <person name="Hugenholtz P."/>
            <person name="Kyrpides N.C."/>
            <person name="Klenk H.P."/>
        </authorList>
    </citation>
    <scope>NUCLEOTIDE SEQUENCE [LARGE SCALE GENOMIC DNA]</scope>
    <source>
        <strain evidence="4 5">DSM 5692</strain>
    </source>
</reference>
<evidence type="ECO:0000313" key="4">
    <source>
        <dbReference type="EMBL" id="ACV67814.1"/>
    </source>
</evidence>
<evidence type="ECO:0000259" key="3">
    <source>
        <dbReference type="PROSITE" id="PS51352"/>
    </source>
</evidence>
<dbReference type="eggNOG" id="COG1225">
    <property type="taxonomic scope" value="Bacteria"/>
</dbReference>
<reference evidence="5" key="1">
    <citation type="submission" date="2009-09" db="EMBL/GenBank/DDBJ databases">
        <title>The complete chromosome of Desulfohalobium retbaense DSM 5692.</title>
        <authorList>
            <consortium name="US DOE Joint Genome Institute (JGI-PGF)"/>
            <person name="Lucas S."/>
            <person name="Copeland A."/>
            <person name="Lapidus A."/>
            <person name="Glavina del Rio T."/>
            <person name="Dalin E."/>
            <person name="Tice H."/>
            <person name="Bruce D."/>
            <person name="Goodwin L."/>
            <person name="Pitluck S."/>
            <person name="Kyrpides N."/>
            <person name="Mavromatis K."/>
            <person name="Ivanova N."/>
            <person name="Mikhailova N."/>
            <person name="Munk A.C."/>
            <person name="Brettin T."/>
            <person name="Detter J.C."/>
            <person name="Han C."/>
            <person name="Tapia R."/>
            <person name="Larimer F."/>
            <person name="Land M."/>
            <person name="Hauser L."/>
            <person name="Markowitz V."/>
            <person name="Cheng J.-F."/>
            <person name="Hugenholtz P."/>
            <person name="Woyke T."/>
            <person name="Wu D."/>
            <person name="Spring S."/>
            <person name="Klenk H.-P."/>
            <person name="Eisen J.A."/>
        </authorList>
    </citation>
    <scope>NUCLEOTIDE SEQUENCE [LARGE SCALE GENOMIC DNA]</scope>
    <source>
        <strain evidence="5">DSM 5692</strain>
    </source>
</reference>
<dbReference type="GO" id="GO:0016491">
    <property type="term" value="F:oxidoreductase activity"/>
    <property type="evidence" value="ECO:0007669"/>
    <property type="project" value="InterPro"/>
</dbReference>
<dbReference type="OrthoDB" id="5516057at2"/>
<keyword evidence="2" id="KW-0732">Signal</keyword>
<sequence>MRTARLLCLVAVLLLTSTWVWAASPPQAGDAFPEQALQAPQSEKERAYLGLGPEVEQFRLQDLKAPVIVVEIFSMYCPYCQREAPEVNALFQRIQEEGLGDSIKMLGIGPGNSAYEVGIFRDKFSVPFPLFPDRDYTWHKVVGEVGTPYFFVLERDGDQLRVRISHLGPFESPEAFWNRILKATHL</sequence>
<dbReference type="InterPro" id="IPR036249">
    <property type="entry name" value="Thioredoxin-like_sf"/>
</dbReference>
<dbReference type="PROSITE" id="PS51352">
    <property type="entry name" value="THIOREDOXIN_2"/>
    <property type="match status" value="1"/>
</dbReference>
<dbReference type="GO" id="GO:0016209">
    <property type="term" value="F:antioxidant activity"/>
    <property type="evidence" value="ECO:0007669"/>
    <property type="project" value="InterPro"/>
</dbReference>
<dbReference type="Pfam" id="PF00578">
    <property type="entry name" value="AhpC-TSA"/>
    <property type="match status" value="1"/>
</dbReference>
<dbReference type="PROSITE" id="PS00194">
    <property type="entry name" value="THIOREDOXIN_1"/>
    <property type="match status" value="1"/>
</dbReference>
<dbReference type="RefSeq" id="WP_015750972.1">
    <property type="nucleotide sequence ID" value="NC_013223.1"/>
</dbReference>
<evidence type="ECO:0000256" key="1">
    <source>
        <dbReference type="ARBA" id="ARBA00023284"/>
    </source>
</evidence>
<dbReference type="AlphaFoldDB" id="C8X0I9"/>
<name>C8X0I9_DESRD</name>
<keyword evidence="1" id="KW-0676">Redox-active center</keyword>
<dbReference type="InterPro" id="IPR013766">
    <property type="entry name" value="Thioredoxin_domain"/>
</dbReference>
<dbReference type="Proteomes" id="UP000001052">
    <property type="component" value="Chromosome"/>
</dbReference>
<feature type="signal peptide" evidence="2">
    <location>
        <begin position="1"/>
        <end position="22"/>
    </location>
</feature>
<dbReference type="Gene3D" id="3.40.30.10">
    <property type="entry name" value="Glutaredoxin"/>
    <property type="match status" value="1"/>
</dbReference>
<accession>C8X0I9</accession>
<dbReference type="STRING" id="485915.Dret_0517"/>
<feature type="domain" description="Thioredoxin" evidence="3">
    <location>
        <begin position="26"/>
        <end position="169"/>
    </location>
</feature>
<protein>
    <submittedName>
        <fullName evidence="4">Redoxin domain protein</fullName>
    </submittedName>
</protein>
<dbReference type="KEGG" id="drt:Dret_0517"/>
<dbReference type="CDD" id="cd02966">
    <property type="entry name" value="TlpA_like_family"/>
    <property type="match status" value="1"/>
</dbReference>
<evidence type="ECO:0000256" key="2">
    <source>
        <dbReference type="SAM" id="SignalP"/>
    </source>
</evidence>
<proteinExistence type="predicted"/>